<reference evidence="2" key="1">
    <citation type="journal article" date="2011" name="Nature">
        <title>Genome sequence and analysis of the tuber crop potato.</title>
        <authorList>
            <consortium name="The Potato Genome Sequencing Consortium"/>
        </authorList>
    </citation>
    <scope>NUCLEOTIDE SEQUENCE [LARGE SCALE GENOMIC DNA]</scope>
    <source>
        <strain evidence="2">cv. DM1-3 516 R44</strain>
    </source>
</reference>
<dbReference type="HOGENOM" id="CLU_103541_0_0_1"/>
<reference evidence="1" key="2">
    <citation type="submission" date="2015-06" db="UniProtKB">
        <authorList>
            <consortium name="EnsemblPlants"/>
        </authorList>
    </citation>
    <scope>IDENTIFICATION</scope>
    <source>
        <strain evidence="1">DM1-3 516 R44</strain>
    </source>
</reference>
<dbReference type="GO" id="GO:0009523">
    <property type="term" value="C:photosystem II"/>
    <property type="evidence" value="ECO:0000318"/>
    <property type="project" value="GO_Central"/>
</dbReference>
<organism evidence="1 2">
    <name type="scientific">Solanum tuberosum</name>
    <name type="common">Potato</name>
    <dbReference type="NCBI Taxonomy" id="4113"/>
    <lineage>
        <taxon>Eukaryota</taxon>
        <taxon>Viridiplantae</taxon>
        <taxon>Streptophyta</taxon>
        <taxon>Embryophyta</taxon>
        <taxon>Tracheophyta</taxon>
        <taxon>Spermatophyta</taxon>
        <taxon>Magnoliopsida</taxon>
        <taxon>eudicotyledons</taxon>
        <taxon>Gunneridae</taxon>
        <taxon>Pentapetalae</taxon>
        <taxon>asterids</taxon>
        <taxon>lamiids</taxon>
        <taxon>Solanales</taxon>
        <taxon>Solanaceae</taxon>
        <taxon>Solanoideae</taxon>
        <taxon>Solaneae</taxon>
        <taxon>Solanum</taxon>
    </lineage>
</organism>
<dbReference type="Proteomes" id="UP000011115">
    <property type="component" value="Unassembled WGS sequence"/>
</dbReference>
<dbReference type="AlphaFoldDB" id="M1DN63"/>
<dbReference type="GO" id="GO:0009579">
    <property type="term" value="C:thylakoid"/>
    <property type="evidence" value="ECO:0000318"/>
    <property type="project" value="GO_Central"/>
</dbReference>
<evidence type="ECO:0008006" key="3">
    <source>
        <dbReference type="Google" id="ProtNLM"/>
    </source>
</evidence>
<dbReference type="PANTHER" id="PTHR33180:SF31">
    <property type="entry name" value="POLYPROTEIN PROTEIN"/>
    <property type="match status" value="1"/>
</dbReference>
<evidence type="ECO:0000313" key="2">
    <source>
        <dbReference type="Proteomes" id="UP000011115"/>
    </source>
</evidence>
<dbReference type="Gramene" id="PGSC0003DMT400091682">
    <property type="protein sequence ID" value="PGSC0003DMT400091682"/>
    <property type="gene ID" value="PGSC0003DMG400041253"/>
</dbReference>
<dbReference type="PaxDb" id="4113-PGSC0003DMT400091682"/>
<sequence>MPAPTQTVVPTPPVQGPPPRLLNKLKAEGVRTILEDKRLSMDGVVDRYPRVWDILRFHRFKPFTRPHGPYIPTWVREFYTAYSDLVPKGKKKTSVFRSVESMVVRGTPWRKGLHKGKPSNLSAKNMTSIDPCTAVILWMGNLAHSTDRHASRLEATVLGKIERALTAAMIPLSVCIDAFAARIAVCDQG</sequence>
<dbReference type="InParanoid" id="M1DN63"/>
<dbReference type="PANTHER" id="PTHR33180">
    <property type="entry name" value="PHOTOSYSTEM II CP43 REACTION CENTER PROTEIN"/>
    <property type="match status" value="1"/>
</dbReference>
<keyword evidence="2" id="KW-1185">Reference proteome</keyword>
<protein>
    <recommendedName>
        <fullName evidence="3">Integrase core domain containing protein</fullName>
    </recommendedName>
</protein>
<name>M1DN63_SOLTU</name>
<evidence type="ECO:0000313" key="1">
    <source>
        <dbReference type="EnsemblPlants" id="PGSC0003DMT400091682"/>
    </source>
</evidence>
<accession>M1DN63</accession>
<proteinExistence type="predicted"/>
<dbReference type="EnsemblPlants" id="PGSC0003DMT400091682">
    <property type="protein sequence ID" value="PGSC0003DMT400091682"/>
    <property type="gene ID" value="PGSC0003DMG400041253"/>
</dbReference>